<feature type="region of interest" description="Disordered" evidence="1">
    <location>
        <begin position="144"/>
        <end position="178"/>
    </location>
</feature>
<gene>
    <name evidence="2" type="ORF">Cvel_24296</name>
</gene>
<dbReference type="AlphaFoldDB" id="A0A0G4H1F9"/>
<dbReference type="VEuPathDB" id="CryptoDB:Cvel_24296"/>
<organism evidence="2">
    <name type="scientific">Chromera velia CCMP2878</name>
    <dbReference type="NCBI Taxonomy" id="1169474"/>
    <lineage>
        <taxon>Eukaryota</taxon>
        <taxon>Sar</taxon>
        <taxon>Alveolata</taxon>
        <taxon>Colpodellida</taxon>
        <taxon>Chromeraceae</taxon>
        <taxon>Chromera</taxon>
    </lineage>
</organism>
<name>A0A0G4H1F9_9ALVE</name>
<dbReference type="EMBL" id="CDMZ01001775">
    <property type="protein sequence ID" value="CEM37431.1"/>
    <property type="molecule type" value="Genomic_DNA"/>
</dbReference>
<protein>
    <submittedName>
        <fullName evidence="2">Uncharacterized protein</fullName>
    </submittedName>
</protein>
<feature type="region of interest" description="Disordered" evidence="1">
    <location>
        <begin position="70"/>
        <end position="106"/>
    </location>
</feature>
<accession>A0A0G4H1F9</accession>
<sequence length="261" mass="29149">MEREAARAEGIQQRGEPGNPIEFPSADEILLETDIEKLREWLINCEKLAVSQCFCIDAIQVRLIDVEGPGGDNDDKNSPDEDNLKGGDGTIGKEQEEGDGPPTKKQKVNMQWTELSYFQLSGCSLLRSSFLEGIPHTPCVVGGARASVPPDPGGKSTSKKGVKGEREQNDLPPVDLSTVPEEWKPRYLELLEEFSDIWSGERFDVGTLRLQGKPYYTKIPINIDTPVRWSQDRVLYHRRDEVKKELDAMQEGGIIKPSQSP</sequence>
<proteinExistence type="predicted"/>
<feature type="compositionally biased region" description="Basic and acidic residues" evidence="1">
    <location>
        <begin position="73"/>
        <end position="95"/>
    </location>
</feature>
<feature type="region of interest" description="Disordered" evidence="1">
    <location>
        <begin position="1"/>
        <end position="24"/>
    </location>
</feature>
<dbReference type="PhylomeDB" id="A0A0G4H1F9"/>
<evidence type="ECO:0000313" key="2">
    <source>
        <dbReference type="EMBL" id="CEM37431.1"/>
    </source>
</evidence>
<evidence type="ECO:0000256" key="1">
    <source>
        <dbReference type="SAM" id="MobiDB-lite"/>
    </source>
</evidence>
<reference evidence="2" key="1">
    <citation type="submission" date="2014-11" db="EMBL/GenBank/DDBJ databases">
        <authorList>
            <person name="Otto D Thomas"/>
            <person name="Naeem Raeece"/>
        </authorList>
    </citation>
    <scope>NUCLEOTIDE SEQUENCE</scope>
</reference>